<feature type="region of interest" description="Disordered" evidence="1">
    <location>
        <begin position="352"/>
        <end position="371"/>
    </location>
</feature>
<accession>A0A0G4HF84</accession>
<evidence type="ECO:0000256" key="1">
    <source>
        <dbReference type="SAM" id="MobiDB-lite"/>
    </source>
</evidence>
<feature type="compositionally biased region" description="Basic and acidic residues" evidence="1">
    <location>
        <begin position="405"/>
        <end position="418"/>
    </location>
</feature>
<feature type="compositionally biased region" description="Low complexity" evidence="1">
    <location>
        <begin position="438"/>
        <end position="449"/>
    </location>
</feature>
<dbReference type="AlphaFoldDB" id="A0A0G4HF84"/>
<gene>
    <name evidence="2" type="ORF">Cvel_6585</name>
</gene>
<dbReference type="VEuPathDB" id="CryptoDB:Cvel_6585"/>
<protein>
    <submittedName>
        <fullName evidence="2">Uncharacterized protein</fullName>
    </submittedName>
</protein>
<name>A0A0G4HF84_9ALVE</name>
<reference evidence="2" key="1">
    <citation type="submission" date="2014-11" db="EMBL/GenBank/DDBJ databases">
        <authorList>
            <person name="Otto D Thomas"/>
            <person name="Naeem Raeece"/>
        </authorList>
    </citation>
    <scope>NUCLEOTIDE SEQUENCE</scope>
</reference>
<feature type="region of interest" description="Disordered" evidence="1">
    <location>
        <begin position="162"/>
        <end position="192"/>
    </location>
</feature>
<organism evidence="2">
    <name type="scientific">Chromera velia CCMP2878</name>
    <dbReference type="NCBI Taxonomy" id="1169474"/>
    <lineage>
        <taxon>Eukaryota</taxon>
        <taxon>Sar</taxon>
        <taxon>Alveolata</taxon>
        <taxon>Colpodellida</taxon>
        <taxon>Chromeraceae</taxon>
        <taxon>Chromera</taxon>
    </lineage>
</organism>
<proteinExistence type="predicted"/>
<sequence length="711" mass="77512">MVLSAKGIEFESMDAHLSVRKTFLHFCLRSDREVYLRAARRSYSSHSPSSPAKAAAGVAQIEEPSDFEEGPAGGAGKLRRLQSSPCLPVSLKFSCTGALVSPSDDGEKGRNGSFLSDLPTIGSLWHSPGNCGGQKCFWARTKRGCKRGWLCNCCHFCVSKPSTAPSKHRQASGKKGAQERKEKEKKDSSDFGSVKYQQDWQFPVEHREETEGVLEKTLSFVFGYPEGIAENMQGDRGDNVTLAGNPPRLPLCTKSASSPSYHHANHAAWEVSRETDDLTCHTHEGAESSSMGVFAGNSGIIQGRDCSWRSARPPVPQNSHAEAIRAITHPNPPPHVEGACLFPSPHYSALPFQNHLPPQLSPPPRHPPQRFLSAGEKRRLVTAGEGESGEQHRSTSVGSARVFRGSHERLDAKEHRASATDWLSSETDRAGRDEKGGPSTSSTATPSTDAPDEMRLQLHGGIRECLTEIRVGTGTETAPETMEEGEGFRLFPPSSQYSCCFPPIPLSSSEWRPPFPAWFNHPLLFQQQQQPETFPLLPTPPPWHHRHSLASPEAKPAPSLVPVLVSGGLQEASAAAAASSSTNAVAPPRRLSSPSYGRRGGRWGAVGRGSSRFLIHDHHAQQQPVTVSVDGSASGPLPLSLSSAPKVTAATERTTRLEKMKRLLLSNPGGLLIKHRFIMRLRSRDVNTMKSFLQEPEKVLRSSMQIQTIDR</sequence>
<feature type="region of interest" description="Disordered" evidence="1">
    <location>
        <begin position="381"/>
        <end position="452"/>
    </location>
</feature>
<feature type="compositionally biased region" description="Basic and acidic residues" evidence="1">
    <location>
        <begin position="176"/>
        <end position="189"/>
    </location>
</feature>
<dbReference type="EMBL" id="CDMZ01002482">
    <property type="protein sequence ID" value="CEM42572.1"/>
    <property type="molecule type" value="Genomic_DNA"/>
</dbReference>
<evidence type="ECO:0000313" key="2">
    <source>
        <dbReference type="EMBL" id="CEM42572.1"/>
    </source>
</evidence>
<feature type="region of interest" description="Disordered" evidence="1">
    <location>
        <begin position="577"/>
        <end position="602"/>
    </location>
</feature>
<feature type="compositionally biased region" description="Basic and acidic residues" evidence="1">
    <location>
        <begin position="426"/>
        <end position="436"/>
    </location>
</feature>